<proteinExistence type="predicted"/>
<sequence length="110" mass="12511">MSPLRLPVRAPRPAGRDTRPARLRPKDPSQRPEASTPHHQEQQMTEKLALTLITDDGQRLEPIREIDAQADEPRTIWPHAVDMAVDHAIEDGYRVEVACDQAVLYELRCV</sequence>
<evidence type="ECO:0000313" key="2">
    <source>
        <dbReference type="EMBL" id="GAA4554766.1"/>
    </source>
</evidence>
<reference evidence="3" key="1">
    <citation type="journal article" date="2019" name="Int. J. Syst. Evol. Microbiol.">
        <title>The Global Catalogue of Microorganisms (GCM) 10K type strain sequencing project: providing services to taxonomists for standard genome sequencing and annotation.</title>
        <authorList>
            <consortium name="The Broad Institute Genomics Platform"/>
            <consortium name="The Broad Institute Genome Sequencing Center for Infectious Disease"/>
            <person name="Wu L."/>
            <person name="Ma J."/>
        </authorList>
    </citation>
    <scope>NUCLEOTIDE SEQUENCE [LARGE SCALE GENOMIC DNA]</scope>
    <source>
        <strain evidence="3">JCM 17906</strain>
    </source>
</reference>
<evidence type="ECO:0000313" key="3">
    <source>
        <dbReference type="Proteomes" id="UP001501598"/>
    </source>
</evidence>
<comment type="caution">
    <text evidence="2">The sequence shown here is derived from an EMBL/GenBank/DDBJ whole genome shotgun (WGS) entry which is preliminary data.</text>
</comment>
<feature type="compositionally biased region" description="Basic and acidic residues" evidence="1">
    <location>
        <begin position="14"/>
        <end position="41"/>
    </location>
</feature>
<dbReference type="EMBL" id="BAABGT010000086">
    <property type="protein sequence ID" value="GAA4554766.1"/>
    <property type="molecule type" value="Genomic_DNA"/>
</dbReference>
<accession>A0ABP8S0A2</accession>
<feature type="region of interest" description="Disordered" evidence="1">
    <location>
        <begin position="1"/>
        <end position="44"/>
    </location>
</feature>
<name>A0ABP8S0A2_9PSEU</name>
<dbReference type="Proteomes" id="UP001501598">
    <property type="component" value="Unassembled WGS sequence"/>
</dbReference>
<organism evidence="2 3">
    <name type="scientific">Pseudonocardia xishanensis</name>
    <dbReference type="NCBI Taxonomy" id="630995"/>
    <lineage>
        <taxon>Bacteria</taxon>
        <taxon>Bacillati</taxon>
        <taxon>Actinomycetota</taxon>
        <taxon>Actinomycetes</taxon>
        <taxon>Pseudonocardiales</taxon>
        <taxon>Pseudonocardiaceae</taxon>
        <taxon>Pseudonocardia</taxon>
    </lineage>
</organism>
<gene>
    <name evidence="2" type="ORF">GCM10023175_53460</name>
</gene>
<evidence type="ECO:0000256" key="1">
    <source>
        <dbReference type="SAM" id="MobiDB-lite"/>
    </source>
</evidence>
<feature type="compositionally biased region" description="Low complexity" evidence="1">
    <location>
        <begin position="1"/>
        <end position="13"/>
    </location>
</feature>
<protein>
    <submittedName>
        <fullName evidence="2">Uncharacterized protein</fullName>
    </submittedName>
</protein>
<keyword evidence="3" id="KW-1185">Reference proteome</keyword>